<protein>
    <recommendedName>
        <fullName evidence="4">Alpha/beta hydrolase</fullName>
    </recommendedName>
</protein>
<gene>
    <name evidence="2" type="ORF">GCM10022419_038900</name>
</gene>
<feature type="transmembrane region" description="Helical" evidence="1">
    <location>
        <begin position="75"/>
        <end position="96"/>
    </location>
</feature>
<accession>A0ABP6WPN7</accession>
<name>A0ABP6WPN7_9ACTN</name>
<dbReference type="Gene3D" id="3.40.50.1820">
    <property type="entry name" value="alpha/beta hydrolase"/>
    <property type="match status" value="1"/>
</dbReference>
<evidence type="ECO:0008006" key="4">
    <source>
        <dbReference type="Google" id="ProtNLM"/>
    </source>
</evidence>
<dbReference type="Proteomes" id="UP001500630">
    <property type="component" value="Unassembled WGS sequence"/>
</dbReference>
<organism evidence="2 3">
    <name type="scientific">Nonomuraea rosea</name>
    <dbReference type="NCBI Taxonomy" id="638574"/>
    <lineage>
        <taxon>Bacteria</taxon>
        <taxon>Bacillati</taxon>
        <taxon>Actinomycetota</taxon>
        <taxon>Actinomycetes</taxon>
        <taxon>Streptosporangiales</taxon>
        <taxon>Streptosporangiaceae</taxon>
        <taxon>Nonomuraea</taxon>
    </lineage>
</organism>
<dbReference type="SUPFAM" id="SSF53474">
    <property type="entry name" value="alpha/beta-Hydrolases"/>
    <property type="match status" value="1"/>
</dbReference>
<feature type="transmembrane region" description="Helical" evidence="1">
    <location>
        <begin position="116"/>
        <end position="136"/>
    </location>
</feature>
<proteinExistence type="predicted"/>
<dbReference type="InterPro" id="IPR009339">
    <property type="entry name" value="DUF998"/>
</dbReference>
<evidence type="ECO:0000256" key="1">
    <source>
        <dbReference type="SAM" id="Phobius"/>
    </source>
</evidence>
<dbReference type="InterPro" id="IPR029058">
    <property type="entry name" value="AB_hydrolase_fold"/>
</dbReference>
<keyword evidence="1" id="KW-0812">Transmembrane</keyword>
<dbReference type="Pfam" id="PF06197">
    <property type="entry name" value="DUF998"/>
    <property type="match status" value="1"/>
</dbReference>
<comment type="caution">
    <text evidence="2">The sequence shown here is derived from an EMBL/GenBank/DDBJ whole genome shotgun (WGS) entry which is preliminary data.</text>
</comment>
<evidence type="ECO:0000313" key="3">
    <source>
        <dbReference type="Proteomes" id="UP001500630"/>
    </source>
</evidence>
<evidence type="ECO:0000313" key="2">
    <source>
        <dbReference type="EMBL" id="GAA3554729.1"/>
    </source>
</evidence>
<feature type="transmembrane region" description="Helical" evidence="1">
    <location>
        <begin position="49"/>
        <end position="68"/>
    </location>
</feature>
<keyword evidence="1" id="KW-0472">Membrane</keyword>
<sequence length="547" mass="56249">MYVLAACAFIVAAVLGSAWITGQFTTPAVDRIDGYVSELAARDQPWTRLFRVSDALSGLACLFGVALVPRVAREWPGWLALAAYGLLTFVAGLFPLDCAALSDPACAQRAMSPGHLIHTLAGALGTLAVLAAMVLLSSRWRSWVSWLFTWLTLAATLLTAGALADGHGVGLAHRAQLTMIAVWLVYLAVHLLIADGVTAGLATGLTAGFVAGHTAGLAVGGPTGGPVGGGAVVGADPGGDAAAGHGRPHVVEQGAGPAVLITAGPAGAWFHWDAVAGELARSHRVIRFDRPGLGLSPCSPAAPSLYAEVARLAALAPAHPERVTLIAHGVSCWHAEAFARTHPLCAAKLVLVDPACAVTRRRCALAANAGRWLPALAGTWGATVLARLAGPAAHRLLTGGPDPRGVYRMGKVPLTVAGEWLARRDMAADLRRIRAEKPFPDVPVTVISAGTSTKTGQEDGPQGGVAISPEIGPEIGPAISPQISPQIGAEISTAAEDDCHERLARYLRAKLVRLPGTGRQIHLENPASIVDAVLGGQGGGLAPCRNG</sequence>
<reference evidence="3" key="1">
    <citation type="journal article" date="2019" name="Int. J. Syst. Evol. Microbiol.">
        <title>The Global Catalogue of Microorganisms (GCM) 10K type strain sequencing project: providing services to taxonomists for standard genome sequencing and annotation.</title>
        <authorList>
            <consortium name="The Broad Institute Genomics Platform"/>
            <consortium name="The Broad Institute Genome Sequencing Center for Infectious Disease"/>
            <person name="Wu L."/>
            <person name="Ma J."/>
        </authorList>
    </citation>
    <scope>NUCLEOTIDE SEQUENCE [LARGE SCALE GENOMIC DNA]</scope>
    <source>
        <strain evidence="3">JCM 17326</strain>
    </source>
</reference>
<keyword evidence="1" id="KW-1133">Transmembrane helix</keyword>
<dbReference type="EMBL" id="BAABDQ010000007">
    <property type="protein sequence ID" value="GAA3554729.1"/>
    <property type="molecule type" value="Genomic_DNA"/>
</dbReference>
<feature type="transmembrane region" description="Helical" evidence="1">
    <location>
        <begin position="143"/>
        <end position="163"/>
    </location>
</feature>
<feature type="transmembrane region" description="Helical" evidence="1">
    <location>
        <begin position="175"/>
        <end position="193"/>
    </location>
</feature>
<keyword evidence="3" id="KW-1185">Reference proteome</keyword>